<feature type="transmembrane region" description="Helical" evidence="6">
    <location>
        <begin position="193"/>
        <end position="215"/>
    </location>
</feature>
<evidence type="ECO:0000313" key="7">
    <source>
        <dbReference type="EMBL" id="MEK9499669.1"/>
    </source>
</evidence>
<dbReference type="PANTHER" id="PTHR43370">
    <property type="entry name" value="SUGAR ABC TRANSPORTER INTEGRAL MEMBRANE PROTEIN-RELATED"/>
    <property type="match status" value="1"/>
</dbReference>
<dbReference type="Proteomes" id="UP001484239">
    <property type="component" value="Unassembled WGS sequence"/>
</dbReference>
<keyword evidence="5 6" id="KW-0472">Membrane</keyword>
<gene>
    <name evidence="7" type="ORF">WI372_01565</name>
</gene>
<evidence type="ECO:0000256" key="4">
    <source>
        <dbReference type="ARBA" id="ARBA00022989"/>
    </source>
</evidence>
<keyword evidence="3 6" id="KW-0812">Transmembrane</keyword>
<feature type="transmembrane region" description="Helical" evidence="6">
    <location>
        <begin position="64"/>
        <end position="86"/>
    </location>
</feature>
<comment type="subcellular location">
    <subcellularLocation>
        <location evidence="1">Cell membrane</location>
        <topology evidence="1">Multi-pass membrane protein</topology>
    </subcellularLocation>
</comment>
<feature type="transmembrane region" description="Helical" evidence="6">
    <location>
        <begin position="34"/>
        <end position="57"/>
    </location>
</feature>
<evidence type="ECO:0000256" key="2">
    <source>
        <dbReference type="ARBA" id="ARBA00022475"/>
    </source>
</evidence>
<sequence>MAEFAIVAAFLQASVRLGVPLALAALGETLSERAGVINIGLEGSIVAGALAGALGALATGSPALGVLCGAAAGGGVALIFALFVVLLNTDQIITGTAITLGGLGFTAVVYQSRFGVTGTALSLPTLDAWSVPLLSRLPLIGSAFFEQAPTAYLAYLAAPALWWLLFRTRWGLEIRAVGEDPDAAAAAGVSVRLLRVVTTVVAGAAAGVAGAHLALAHTGTFTEGMSAGKGFIAIAVVVLGRWNPPLVLLAALLFGAASALQFLMQTLGLDVGYQLFLAFPYLLTLAALAGWVGRARAPAALALPWPRDGG</sequence>
<evidence type="ECO:0000256" key="6">
    <source>
        <dbReference type="SAM" id="Phobius"/>
    </source>
</evidence>
<dbReference type="Pfam" id="PF02653">
    <property type="entry name" value="BPD_transp_2"/>
    <property type="match status" value="1"/>
</dbReference>
<evidence type="ECO:0000256" key="3">
    <source>
        <dbReference type="ARBA" id="ARBA00022692"/>
    </source>
</evidence>
<feature type="transmembrane region" description="Helical" evidence="6">
    <location>
        <begin position="92"/>
        <end position="110"/>
    </location>
</feature>
<name>A0ABU9E6H5_9BACT</name>
<dbReference type="RefSeq" id="WP_405278367.1">
    <property type="nucleotide sequence ID" value="NZ_JBBHLI010000001.1"/>
</dbReference>
<evidence type="ECO:0000313" key="8">
    <source>
        <dbReference type="Proteomes" id="UP001484239"/>
    </source>
</evidence>
<evidence type="ECO:0000256" key="1">
    <source>
        <dbReference type="ARBA" id="ARBA00004651"/>
    </source>
</evidence>
<accession>A0ABU9E6H5</accession>
<dbReference type="InterPro" id="IPR001851">
    <property type="entry name" value="ABC_transp_permease"/>
</dbReference>
<proteinExistence type="predicted"/>
<feature type="transmembrane region" description="Helical" evidence="6">
    <location>
        <begin position="271"/>
        <end position="292"/>
    </location>
</feature>
<evidence type="ECO:0000256" key="5">
    <source>
        <dbReference type="ARBA" id="ARBA00023136"/>
    </source>
</evidence>
<dbReference type="EMBL" id="JBBHLI010000001">
    <property type="protein sequence ID" value="MEK9499669.1"/>
    <property type="molecule type" value="Genomic_DNA"/>
</dbReference>
<protein>
    <submittedName>
        <fullName evidence="7">ABC transporter permease</fullName>
    </submittedName>
</protein>
<keyword evidence="2" id="KW-1003">Cell membrane</keyword>
<dbReference type="CDD" id="cd06580">
    <property type="entry name" value="TM_PBP1_transp_TpRbsC_like"/>
    <property type="match status" value="1"/>
</dbReference>
<feature type="transmembrane region" description="Helical" evidence="6">
    <location>
        <begin position="221"/>
        <end position="239"/>
    </location>
</feature>
<comment type="caution">
    <text evidence="7">The sequence shown here is derived from an EMBL/GenBank/DDBJ whole genome shotgun (WGS) entry which is preliminary data.</text>
</comment>
<keyword evidence="4 6" id="KW-1133">Transmembrane helix</keyword>
<reference evidence="7 8" key="1">
    <citation type="submission" date="2024-02" db="EMBL/GenBank/DDBJ databases">
        <title>A novel Gemmatimonadota bacterium.</title>
        <authorList>
            <person name="Du Z.-J."/>
            <person name="Ye Y.-Q."/>
        </authorList>
    </citation>
    <scope>NUCLEOTIDE SEQUENCE [LARGE SCALE GENOMIC DNA]</scope>
    <source>
        <strain evidence="7 8">DH-20</strain>
    </source>
</reference>
<organism evidence="7 8">
    <name type="scientific">Gaopeijia maritima</name>
    <dbReference type="NCBI Taxonomy" id="3119007"/>
    <lineage>
        <taxon>Bacteria</taxon>
        <taxon>Pseudomonadati</taxon>
        <taxon>Gemmatimonadota</taxon>
        <taxon>Longimicrobiia</taxon>
        <taxon>Gaopeijiales</taxon>
        <taxon>Gaopeijiaceae</taxon>
        <taxon>Gaopeijia</taxon>
    </lineage>
</organism>
<feature type="transmembrane region" description="Helical" evidence="6">
    <location>
        <begin position="151"/>
        <end position="172"/>
    </location>
</feature>
<keyword evidence="8" id="KW-1185">Reference proteome</keyword>
<feature type="transmembrane region" description="Helical" evidence="6">
    <location>
        <begin position="246"/>
        <end position="265"/>
    </location>
</feature>
<dbReference type="PANTHER" id="PTHR43370:SF2">
    <property type="entry name" value="ABC TRANSPORTER PERMEASE PROTEIN"/>
    <property type="match status" value="1"/>
</dbReference>